<proteinExistence type="predicted"/>
<accession>A0ACB7IL70</accession>
<gene>
    <name evidence="1" type="ORF">CCMSSC00406_0007969</name>
</gene>
<sequence length="90" mass="9591">MSINITVKSVTVENRGPNDLTIQPPGGVQPVVLSINKSSVFVVEGEYTGRFPNANFNAFTFEYKDGNLTITKGRVTEAAAANVTISATLT</sequence>
<comment type="caution">
    <text evidence="1">The sequence shown here is derived from an EMBL/GenBank/DDBJ whole genome shotgun (WGS) entry which is preliminary data.</text>
</comment>
<name>A0ACB7IL70_PLECO</name>
<evidence type="ECO:0000313" key="2">
    <source>
        <dbReference type="Proteomes" id="UP000824881"/>
    </source>
</evidence>
<organism evidence="1 2">
    <name type="scientific">Pleurotus cornucopiae</name>
    <name type="common">Cornucopia mushroom</name>
    <dbReference type="NCBI Taxonomy" id="5321"/>
    <lineage>
        <taxon>Eukaryota</taxon>
        <taxon>Fungi</taxon>
        <taxon>Dikarya</taxon>
        <taxon>Basidiomycota</taxon>
        <taxon>Agaricomycotina</taxon>
        <taxon>Agaricomycetes</taxon>
        <taxon>Agaricomycetidae</taxon>
        <taxon>Agaricales</taxon>
        <taxon>Pleurotineae</taxon>
        <taxon>Pleurotaceae</taxon>
        <taxon>Pleurotus</taxon>
    </lineage>
</organism>
<reference evidence="1 2" key="1">
    <citation type="journal article" date="2021" name="Appl. Environ. Microbiol.">
        <title>Genetic linkage and physical mapping for an oyster mushroom Pleurotus cornucopiae and QTL analysis for the trait cap color.</title>
        <authorList>
            <person name="Zhang Y."/>
            <person name="Gao W."/>
            <person name="Sonnenberg A."/>
            <person name="Chen Q."/>
            <person name="Zhang J."/>
            <person name="Huang C."/>
        </authorList>
    </citation>
    <scope>NUCLEOTIDE SEQUENCE [LARGE SCALE GENOMIC DNA]</scope>
    <source>
        <strain evidence="1">CCMSSC00406</strain>
    </source>
</reference>
<keyword evidence="2" id="KW-1185">Reference proteome</keyword>
<dbReference type="Proteomes" id="UP000824881">
    <property type="component" value="Unassembled WGS sequence"/>
</dbReference>
<evidence type="ECO:0000313" key="1">
    <source>
        <dbReference type="EMBL" id="KAG9218430.1"/>
    </source>
</evidence>
<protein>
    <submittedName>
        <fullName evidence="1">Uncharacterized protein</fullName>
    </submittedName>
</protein>
<dbReference type="EMBL" id="WQMT02000010">
    <property type="protein sequence ID" value="KAG9218430.1"/>
    <property type="molecule type" value="Genomic_DNA"/>
</dbReference>